<dbReference type="FunFam" id="2.40.10.10:FF:000015">
    <property type="entry name" value="Atrial natriuretic peptide-converting enzyme"/>
    <property type="match status" value="2"/>
</dbReference>
<dbReference type="Pfam" id="PF00431">
    <property type="entry name" value="CUB"/>
    <property type="match status" value="2"/>
</dbReference>
<feature type="domain" description="CUB" evidence="11">
    <location>
        <begin position="420"/>
        <end position="536"/>
    </location>
</feature>
<dbReference type="GO" id="GO:0160032">
    <property type="term" value="P:Toll receptor ligand protein activation cascade"/>
    <property type="evidence" value="ECO:0007669"/>
    <property type="project" value="UniProtKB-ARBA"/>
</dbReference>
<reference evidence="13 14" key="1">
    <citation type="journal article" date="2015" name="Nat. Commun.">
        <title>Lucilia cuprina genome unlocks parasitic fly biology to underpin future interventions.</title>
        <authorList>
            <person name="Anstead C.A."/>
            <person name="Korhonen P.K."/>
            <person name="Young N.D."/>
            <person name="Hall R.S."/>
            <person name="Jex A.R."/>
            <person name="Murali S.C."/>
            <person name="Hughes D.S."/>
            <person name="Lee S.F."/>
            <person name="Perry T."/>
            <person name="Stroehlein A.J."/>
            <person name="Ansell B.R."/>
            <person name="Breugelmans B."/>
            <person name="Hofmann A."/>
            <person name="Qu J."/>
            <person name="Dugan S."/>
            <person name="Lee S.L."/>
            <person name="Chao H."/>
            <person name="Dinh H."/>
            <person name="Han Y."/>
            <person name="Doddapaneni H.V."/>
            <person name="Worley K.C."/>
            <person name="Muzny D.M."/>
            <person name="Ioannidis P."/>
            <person name="Waterhouse R.M."/>
            <person name="Zdobnov E.M."/>
            <person name="James P.J."/>
            <person name="Bagnall N.H."/>
            <person name="Kotze A.C."/>
            <person name="Gibbs R.A."/>
            <person name="Richards S."/>
            <person name="Batterham P."/>
            <person name="Gasser R.B."/>
        </authorList>
    </citation>
    <scope>NUCLEOTIDE SEQUENCE [LARGE SCALE GENOMIC DNA]</scope>
    <source>
        <strain evidence="13 14">LS</strain>
        <tissue evidence="13">Full body</tissue>
    </source>
</reference>
<accession>A0A0L0CN77</accession>
<keyword evidence="10" id="KW-0732">Signal</keyword>
<dbReference type="OrthoDB" id="6380398at2759"/>
<dbReference type="GO" id="GO:0005576">
    <property type="term" value="C:extracellular region"/>
    <property type="evidence" value="ECO:0007669"/>
    <property type="project" value="UniProtKB-SubCell"/>
</dbReference>
<dbReference type="Gene3D" id="2.40.10.10">
    <property type="entry name" value="Trypsin-like serine proteases"/>
    <property type="match status" value="2"/>
</dbReference>
<dbReference type="InterPro" id="IPR018114">
    <property type="entry name" value="TRYPSIN_HIS"/>
</dbReference>
<dbReference type="STRING" id="7375.A0A0L0CN77"/>
<dbReference type="CDD" id="cd00041">
    <property type="entry name" value="CUB"/>
    <property type="match status" value="1"/>
</dbReference>
<name>A0A0L0CN77_LUCCU</name>
<dbReference type="GO" id="GO:0050832">
    <property type="term" value="P:defense response to fungus"/>
    <property type="evidence" value="ECO:0007669"/>
    <property type="project" value="UniProtKB-ARBA"/>
</dbReference>
<sequence length="795" mass="88161">MLSNDPIVTRILKAFCFLFAFAYLVLSTEAALFDGCDHTYNIAGGYSYLESPYYPNSYPKGSSCRYKFVAPLDYDIVVNCTINIAKGSSGCTTEYFYLARDGDVLLRGSEKFCGAGTFIRRSVFRSVVLAYESGGGTGNFRCSLYAAPQPCDCGWSVNTKIVNGQQTSTNEFPSMVALKDRTTNQASYCGGAIVSHRYVLTAAHCARVQTNPANILIRAGRQNLLANPDTMYAADYYVSQIIVHGSYTANPVNNDIALLVTTTNIEWSRGVGPICLPSDANANNNFAYNYVDVIGWGTTSFAGPTSATLLKVHLMIQDNNACQQAYQGVTTIYPSQICTYDTTGTNKDSCQFDSGGPVVYKYNRQFILGIISFGKGCGQGGNPTGVNTRITSFLSWIKQNTGFLLLLIHLVDLTQSQRQCISMNYQIISERHVINITSPNYPNAYQPGSNCRHRVTAPRDHVVILTCYFEVVPNNCDSEYFFLSLDGDLQFRDAQRFCRNTQITRISNFRSIALAYSSSRSNTRLRGRFNCQARARRAPCNCGWSMGTRIANGQETLRNEFPSMVALRDITSPQRVFCGGNIISPRHIITAAHCTRAHPDSNTIMAYVGDHDLSVDNESPYAAQYRIQSIINHPGFTTLATSMINDIAILITRIPMEWSRGVGPICLPWRQQNDVFAYSTVEVAGWGTLSFAGAKSNTLQKIQLITLENRVCQQQYNDTVRASQICTYDYSGLGQDSCQYDSGGPVILRQQRLMLLGVISYGRSCGQRYGIGINTRITSHLGWLWRYVQNDVCVQ</sequence>
<dbReference type="Pfam" id="PF00089">
    <property type="entry name" value="Trypsin"/>
    <property type="match status" value="2"/>
</dbReference>
<evidence type="ECO:0000256" key="5">
    <source>
        <dbReference type="ARBA" id="ARBA00022825"/>
    </source>
</evidence>
<evidence type="ECO:0000313" key="13">
    <source>
        <dbReference type="EMBL" id="KNC33672.1"/>
    </source>
</evidence>
<dbReference type="EMBL" id="JRES01000171">
    <property type="protein sequence ID" value="KNC33672.1"/>
    <property type="molecule type" value="Genomic_DNA"/>
</dbReference>
<dbReference type="InterPro" id="IPR000859">
    <property type="entry name" value="CUB_dom"/>
</dbReference>
<dbReference type="OMA" id="APRNHVI"/>
<dbReference type="PROSITE" id="PS00134">
    <property type="entry name" value="TRYPSIN_HIS"/>
    <property type="match status" value="2"/>
</dbReference>
<evidence type="ECO:0000256" key="2">
    <source>
        <dbReference type="ARBA" id="ARBA00022525"/>
    </source>
</evidence>
<evidence type="ECO:0000259" key="12">
    <source>
        <dbReference type="PROSITE" id="PS50240"/>
    </source>
</evidence>
<dbReference type="InterPro" id="IPR043504">
    <property type="entry name" value="Peptidase_S1_PA_chymotrypsin"/>
</dbReference>
<comment type="similarity">
    <text evidence="7">Belongs to the peptidase S1 family. CLIP subfamily.</text>
</comment>
<dbReference type="InterPro" id="IPR001314">
    <property type="entry name" value="Peptidase_S1A"/>
</dbReference>
<dbReference type="InterPro" id="IPR009003">
    <property type="entry name" value="Peptidase_S1_PA"/>
</dbReference>
<protein>
    <recommendedName>
        <fullName evidence="15">Venom serine protease 34</fullName>
    </recommendedName>
</protein>
<dbReference type="Proteomes" id="UP000037069">
    <property type="component" value="Unassembled WGS sequence"/>
</dbReference>
<feature type="disulfide bond" evidence="8">
    <location>
        <begin position="350"/>
        <end position="377"/>
    </location>
</feature>
<evidence type="ECO:0000256" key="7">
    <source>
        <dbReference type="ARBA" id="ARBA00024195"/>
    </source>
</evidence>
<dbReference type="CDD" id="cd00190">
    <property type="entry name" value="Tryp_SPc"/>
    <property type="match status" value="2"/>
</dbReference>
<dbReference type="GO" id="GO:0006956">
    <property type="term" value="P:complement activation"/>
    <property type="evidence" value="ECO:0007669"/>
    <property type="project" value="InterPro"/>
</dbReference>
<feature type="domain" description="Peptidase S1" evidence="12">
    <location>
        <begin position="550"/>
        <end position="789"/>
    </location>
</feature>
<evidence type="ECO:0000256" key="8">
    <source>
        <dbReference type="PIRSR" id="PIRSR001155-2"/>
    </source>
</evidence>
<dbReference type="PIRSF" id="PIRSF001155">
    <property type="entry name" value="C1r_C1s_MASP"/>
    <property type="match status" value="1"/>
</dbReference>
<dbReference type="SMART" id="SM00020">
    <property type="entry name" value="Tryp_SPc"/>
    <property type="match status" value="2"/>
</dbReference>
<evidence type="ECO:0000256" key="4">
    <source>
        <dbReference type="ARBA" id="ARBA00022801"/>
    </source>
</evidence>
<organism evidence="13 14">
    <name type="scientific">Lucilia cuprina</name>
    <name type="common">Green bottle fly</name>
    <name type="synonym">Australian sheep blowfly</name>
    <dbReference type="NCBI Taxonomy" id="7375"/>
    <lineage>
        <taxon>Eukaryota</taxon>
        <taxon>Metazoa</taxon>
        <taxon>Ecdysozoa</taxon>
        <taxon>Arthropoda</taxon>
        <taxon>Hexapoda</taxon>
        <taxon>Insecta</taxon>
        <taxon>Pterygota</taxon>
        <taxon>Neoptera</taxon>
        <taxon>Endopterygota</taxon>
        <taxon>Diptera</taxon>
        <taxon>Brachycera</taxon>
        <taxon>Muscomorpha</taxon>
        <taxon>Oestroidea</taxon>
        <taxon>Calliphoridae</taxon>
        <taxon>Luciliinae</taxon>
        <taxon>Lucilia</taxon>
    </lineage>
</organism>
<dbReference type="InterPro" id="IPR024175">
    <property type="entry name" value="Pept_S1A_C1r/C1S/mannan-bd"/>
</dbReference>
<feature type="domain" description="Peptidase S1" evidence="12">
    <location>
        <begin position="161"/>
        <end position="402"/>
    </location>
</feature>
<keyword evidence="6 8" id="KW-1015">Disulfide bond</keyword>
<dbReference type="Gene3D" id="2.60.120.290">
    <property type="entry name" value="Spermadhesin, CUB domain"/>
    <property type="match status" value="2"/>
</dbReference>
<evidence type="ECO:0000256" key="10">
    <source>
        <dbReference type="SAM" id="SignalP"/>
    </source>
</evidence>
<proteinExistence type="inferred from homology"/>
<comment type="subcellular location">
    <subcellularLocation>
        <location evidence="1">Secreted</location>
    </subcellularLocation>
</comment>
<dbReference type="SUPFAM" id="SSF50494">
    <property type="entry name" value="Trypsin-like serine proteases"/>
    <property type="match status" value="2"/>
</dbReference>
<dbReference type="SMART" id="SM00042">
    <property type="entry name" value="CUB"/>
    <property type="match status" value="2"/>
</dbReference>
<keyword evidence="5" id="KW-0720">Serine protease</keyword>
<evidence type="ECO:0000259" key="11">
    <source>
        <dbReference type="PROSITE" id="PS01180"/>
    </source>
</evidence>
<feature type="domain" description="CUB" evidence="11">
    <location>
        <begin position="36"/>
        <end position="114"/>
    </location>
</feature>
<dbReference type="InterPro" id="IPR051487">
    <property type="entry name" value="Ser/Thr_Proteases_Immune/Dev"/>
</dbReference>
<dbReference type="InterPro" id="IPR035914">
    <property type="entry name" value="Sperma_CUB_dom_sf"/>
</dbReference>
<evidence type="ECO:0000256" key="3">
    <source>
        <dbReference type="ARBA" id="ARBA00022670"/>
    </source>
</evidence>
<dbReference type="PANTHER" id="PTHR24256">
    <property type="entry name" value="TRYPTASE-RELATED"/>
    <property type="match status" value="1"/>
</dbReference>
<dbReference type="AlphaFoldDB" id="A0A0L0CN77"/>
<dbReference type="GO" id="GO:0035008">
    <property type="term" value="P:positive regulation of melanization defense response"/>
    <property type="evidence" value="ECO:0007669"/>
    <property type="project" value="UniProtKB-ARBA"/>
</dbReference>
<feature type="chain" id="PRO_5005536337" description="Venom serine protease 34" evidence="10">
    <location>
        <begin position="31"/>
        <end position="795"/>
    </location>
</feature>
<keyword evidence="2" id="KW-0964">Secreted</keyword>
<dbReference type="PROSITE" id="PS50240">
    <property type="entry name" value="TRYPSIN_DOM"/>
    <property type="match status" value="2"/>
</dbReference>
<dbReference type="InterPro" id="IPR001254">
    <property type="entry name" value="Trypsin_dom"/>
</dbReference>
<keyword evidence="3" id="KW-0645">Protease</keyword>
<evidence type="ECO:0008006" key="15">
    <source>
        <dbReference type="Google" id="ProtNLM"/>
    </source>
</evidence>
<comment type="caution">
    <text evidence="9">Lacks conserved residue(s) required for the propagation of feature annotation.</text>
</comment>
<dbReference type="GO" id="GO:0004252">
    <property type="term" value="F:serine-type endopeptidase activity"/>
    <property type="evidence" value="ECO:0007669"/>
    <property type="project" value="InterPro"/>
</dbReference>
<dbReference type="SUPFAM" id="SSF49854">
    <property type="entry name" value="Spermadhesin, CUB domain"/>
    <property type="match status" value="2"/>
</dbReference>
<evidence type="ECO:0000256" key="6">
    <source>
        <dbReference type="ARBA" id="ARBA00023157"/>
    </source>
</evidence>
<feature type="disulfide bond" evidence="8">
    <location>
        <begin position="322"/>
        <end position="338"/>
    </location>
</feature>
<gene>
    <name evidence="13" type="ORF">FF38_08753</name>
</gene>
<evidence type="ECO:0000256" key="9">
    <source>
        <dbReference type="PROSITE-ProRule" id="PRU00059"/>
    </source>
</evidence>
<evidence type="ECO:0000256" key="1">
    <source>
        <dbReference type="ARBA" id="ARBA00004613"/>
    </source>
</evidence>
<evidence type="ECO:0000313" key="14">
    <source>
        <dbReference type="Proteomes" id="UP000037069"/>
    </source>
</evidence>
<keyword evidence="14" id="KW-1185">Reference proteome</keyword>
<dbReference type="GO" id="GO:0006508">
    <property type="term" value="P:proteolysis"/>
    <property type="evidence" value="ECO:0007669"/>
    <property type="project" value="UniProtKB-KW"/>
</dbReference>
<comment type="caution">
    <text evidence="13">The sequence shown here is derived from an EMBL/GenBank/DDBJ whole genome shotgun (WGS) entry which is preliminary data.</text>
</comment>
<dbReference type="PROSITE" id="PS01180">
    <property type="entry name" value="CUB"/>
    <property type="match status" value="2"/>
</dbReference>
<keyword evidence="4" id="KW-0378">Hydrolase</keyword>
<feature type="signal peptide" evidence="10">
    <location>
        <begin position="1"/>
        <end position="30"/>
    </location>
</feature>
<dbReference type="PRINTS" id="PR00722">
    <property type="entry name" value="CHYMOTRYPSIN"/>
</dbReference>